<dbReference type="OMA" id="HIAWACT"/>
<organism evidence="20">
    <name type="scientific">Spathaspora passalidarum (strain NRRL Y-27907 / 11-Y1)</name>
    <dbReference type="NCBI Taxonomy" id="619300"/>
    <lineage>
        <taxon>Eukaryota</taxon>
        <taxon>Fungi</taxon>
        <taxon>Dikarya</taxon>
        <taxon>Ascomycota</taxon>
        <taxon>Saccharomycotina</taxon>
        <taxon>Pichiomycetes</taxon>
        <taxon>Debaryomycetaceae</taxon>
        <taxon>Spathaspora</taxon>
    </lineage>
</organism>
<dbReference type="InParanoid" id="G3AH85"/>
<keyword evidence="20" id="KW-1185">Reference proteome</keyword>
<dbReference type="Pfam" id="PF08030">
    <property type="entry name" value="NAD_binding_6"/>
    <property type="match status" value="1"/>
</dbReference>
<evidence type="ECO:0000256" key="2">
    <source>
        <dbReference type="ARBA" id="ARBA00006278"/>
    </source>
</evidence>
<feature type="transmembrane region" description="Helical" evidence="16">
    <location>
        <begin position="270"/>
        <end position="289"/>
    </location>
</feature>
<dbReference type="AlphaFoldDB" id="G3AH85"/>
<dbReference type="Pfam" id="PF01794">
    <property type="entry name" value="Ferric_reduct"/>
    <property type="match status" value="1"/>
</dbReference>
<dbReference type="Pfam" id="PF08022">
    <property type="entry name" value="FAD_binding_8"/>
    <property type="match status" value="1"/>
</dbReference>
<evidence type="ECO:0000256" key="15">
    <source>
        <dbReference type="ARBA" id="ARBA00048483"/>
    </source>
</evidence>
<dbReference type="GO" id="GO:0005886">
    <property type="term" value="C:plasma membrane"/>
    <property type="evidence" value="ECO:0007669"/>
    <property type="project" value="UniProtKB-SubCell"/>
</dbReference>
<dbReference type="GO" id="GO:0052851">
    <property type="term" value="F:ferric-chelate reductase (NADPH) activity"/>
    <property type="evidence" value="ECO:0007669"/>
    <property type="project" value="UniProtKB-EC"/>
</dbReference>
<evidence type="ECO:0000256" key="1">
    <source>
        <dbReference type="ARBA" id="ARBA00004651"/>
    </source>
</evidence>
<dbReference type="GO" id="GO:0015677">
    <property type="term" value="P:copper ion import"/>
    <property type="evidence" value="ECO:0007669"/>
    <property type="project" value="TreeGrafter"/>
</dbReference>
<dbReference type="InterPro" id="IPR013130">
    <property type="entry name" value="Fe3_Rdtase_TM_dom"/>
</dbReference>
<dbReference type="eggNOG" id="KOG0039">
    <property type="taxonomic scope" value="Eukaryota"/>
</dbReference>
<feature type="chain" id="PRO_5003442385" description="ferric-chelate reductase (NADPH)" evidence="17">
    <location>
        <begin position="22"/>
        <end position="709"/>
    </location>
</feature>
<dbReference type="KEGG" id="spaa:SPAPADRAFT_64626"/>
<keyword evidence="11" id="KW-0560">Oxidoreductase</keyword>
<keyword evidence="14" id="KW-0325">Glycoprotein</keyword>
<dbReference type="EC" id="1.16.1.9" evidence="3"/>
<proteinExistence type="inferred from homology"/>
<feature type="transmembrane region" description="Helical" evidence="16">
    <location>
        <begin position="231"/>
        <end position="250"/>
    </location>
</feature>
<dbReference type="InterPro" id="IPR013121">
    <property type="entry name" value="Fe_red_NAD-bd_6"/>
</dbReference>
<evidence type="ECO:0000256" key="9">
    <source>
        <dbReference type="ARBA" id="ARBA00022982"/>
    </source>
</evidence>
<dbReference type="OrthoDB" id="167398at2759"/>
<keyword evidence="5" id="KW-1003">Cell membrane</keyword>
<dbReference type="SUPFAM" id="SSF63380">
    <property type="entry name" value="Riboflavin synthase domain-like"/>
    <property type="match status" value="1"/>
</dbReference>
<evidence type="ECO:0000313" key="20">
    <source>
        <dbReference type="Proteomes" id="UP000000709"/>
    </source>
</evidence>
<dbReference type="RefSeq" id="XP_007372927.1">
    <property type="nucleotide sequence ID" value="XM_007372865.1"/>
</dbReference>
<feature type="transmembrane region" description="Helical" evidence="16">
    <location>
        <begin position="157"/>
        <end position="176"/>
    </location>
</feature>
<dbReference type="InterPro" id="IPR017938">
    <property type="entry name" value="Riboflavin_synthase-like_b-brl"/>
</dbReference>
<keyword evidence="17" id="KW-0732">Signal</keyword>
<keyword evidence="6" id="KW-0285">Flavoprotein</keyword>
<dbReference type="SFLD" id="SFLDS00052">
    <property type="entry name" value="Ferric_Reductase_Domain"/>
    <property type="match status" value="1"/>
</dbReference>
<evidence type="ECO:0000256" key="5">
    <source>
        <dbReference type="ARBA" id="ARBA00022475"/>
    </source>
</evidence>
<dbReference type="SUPFAM" id="SSF52343">
    <property type="entry name" value="Ferredoxin reductase-like, C-terminal NADP-linked domain"/>
    <property type="match status" value="1"/>
</dbReference>
<comment type="similarity">
    <text evidence="2">Belongs to the ferric reductase (FRE) family.</text>
</comment>
<dbReference type="Gene3D" id="3.40.50.80">
    <property type="entry name" value="Nucleotide-binding domain of ferredoxin-NADP reductase (FNR) module"/>
    <property type="match status" value="1"/>
</dbReference>
<dbReference type="PANTHER" id="PTHR32361:SF9">
    <property type="entry name" value="FERRIC REDUCTASE TRANSMEMBRANE COMPONENT 3-RELATED"/>
    <property type="match status" value="1"/>
</dbReference>
<evidence type="ECO:0000256" key="13">
    <source>
        <dbReference type="ARBA" id="ARBA00023136"/>
    </source>
</evidence>
<dbReference type="GO" id="GO:0006879">
    <property type="term" value="P:intracellular iron ion homeostasis"/>
    <property type="evidence" value="ECO:0007669"/>
    <property type="project" value="TreeGrafter"/>
</dbReference>
<keyword evidence="12" id="KW-0406">Ion transport</keyword>
<feature type="domain" description="FAD-binding FR-type" evidence="18">
    <location>
        <begin position="408"/>
        <end position="526"/>
    </location>
</feature>
<feature type="transmembrane region" description="Helical" evidence="16">
    <location>
        <begin position="374"/>
        <end position="394"/>
    </location>
</feature>
<keyword evidence="4" id="KW-0813">Transport</keyword>
<dbReference type="InterPro" id="IPR039261">
    <property type="entry name" value="FNR_nucleotide-bd"/>
</dbReference>
<evidence type="ECO:0000256" key="12">
    <source>
        <dbReference type="ARBA" id="ARBA00023065"/>
    </source>
</evidence>
<evidence type="ECO:0000256" key="8">
    <source>
        <dbReference type="ARBA" id="ARBA00022827"/>
    </source>
</evidence>
<reference evidence="19 20" key="1">
    <citation type="journal article" date="2011" name="Proc. Natl. Acad. Sci. U.S.A.">
        <title>Comparative genomics of xylose-fermenting fungi for enhanced biofuel production.</title>
        <authorList>
            <person name="Wohlbach D.J."/>
            <person name="Kuo A."/>
            <person name="Sato T.K."/>
            <person name="Potts K.M."/>
            <person name="Salamov A.A."/>
            <person name="LaButti K.M."/>
            <person name="Sun H."/>
            <person name="Clum A."/>
            <person name="Pangilinan J.L."/>
            <person name="Lindquist E.A."/>
            <person name="Lucas S."/>
            <person name="Lapidus A."/>
            <person name="Jin M."/>
            <person name="Gunawan C."/>
            <person name="Balan V."/>
            <person name="Dale B.E."/>
            <person name="Jeffries T.W."/>
            <person name="Zinkel R."/>
            <person name="Barry K.W."/>
            <person name="Grigoriev I.V."/>
            <person name="Gasch A.P."/>
        </authorList>
    </citation>
    <scope>NUCLEOTIDE SEQUENCE [LARGE SCALE GENOMIC DNA]</scope>
    <source>
        <strain evidence="20">NRRL Y-27907 / 11-Y1</strain>
    </source>
</reference>
<keyword evidence="7 16" id="KW-0812">Transmembrane</keyword>
<dbReference type="GeneID" id="18874987"/>
<keyword evidence="13 16" id="KW-0472">Membrane</keyword>
<evidence type="ECO:0000313" key="19">
    <source>
        <dbReference type="EMBL" id="EGW35515.1"/>
    </source>
</evidence>
<accession>G3AH85</accession>
<dbReference type="SFLD" id="SFLDG01168">
    <property type="entry name" value="Ferric_reductase_subgroup_(FRE"/>
    <property type="match status" value="1"/>
</dbReference>
<dbReference type="InterPro" id="IPR013112">
    <property type="entry name" value="FAD-bd_8"/>
</dbReference>
<evidence type="ECO:0000256" key="3">
    <source>
        <dbReference type="ARBA" id="ARBA00012668"/>
    </source>
</evidence>
<evidence type="ECO:0000256" key="14">
    <source>
        <dbReference type="ARBA" id="ARBA00023180"/>
    </source>
</evidence>
<evidence type="ECO:0000256" key="16">
    <source>
        <dbReference type="SAM" id="Phobius"/>
    </source>
</evidence>
<evidence type="ECO:0000256" key="7">
    <source>
        <dbReference type="ARBA" id="ARBA00022692"/>
    </source>
</evidence>
<dbReference type="EMBL" id="GL996499">
    <property type="protein sequence ID" value="EGW35515.1"/>
    <property type="molecule type" value="Genomic_DNA"/>
</dbReference>
<dbReference type="InterPro" id="IPR017927">
    <property type="entry name" value="FAD-bd_FR_type"/>
</dbReference>
<feature type="transmembrane region" description="Helical" evidence="16">
    <location>
        <begin position="314"/>
        <end position="333"/>
    </location>
</feature>
<keyword evidence="10 16" id="KW-1133">Transmembrane helix</keyword>
<sequence length="709" mass="81420">MNPTILIYLICGLFSAISVEAESMEFYQKSVAWYACSYQVLYSTDVRLFGPTDYPSLCASENSRATIAGCLEYKNRYNAFVDNYIINYCKENFNVTLQPDWHEVALNDYNQRAQYVKDIPMPDGNITVNVPVKYEPDTMNYYAYVANTYLLNFDDSIYYGAAIFGFWLVVLIIHAVSHWSKILFPGFIRNSTGPITNFWRRFVFMPALIGKRKSQSMPGFVIFDSLIPARFDMIAISIFYILTLIFHTINMDGVANDPVFGSKYEAELRYVADRTGIVGTMIMPLVFLFSGRNNFLQWVCGINQATFLCYHRHIARVMFILVVIHSVVYTVAQKSVYSSSIVEPWFYWGVIGTIVGGVMLMQSILYLRRHWYECFLIVHILLAVFWIVGTWIHIIDFGYGDLLYPCIAVWCFDRLIRICRLFYFGTAQATLTLAGEDTIRMTIPKPKHWSIVPGGHAFVYFMCPSYFWQSHPFTFSNSSDSDTLVFYMKVKRGVTKNFYNLLNKAPGRTITVRVGVEGPYGESSPAKYSDKAVFLAGGNGIPGILSEVYDISLKSSKERKSILKLVWVVREYSSIVWFYDELSKLKSTNIDTTIYVTRPEANLDRLGEFDRISSSKEDSINEVSKSKEYITEDIPGELKGKLSHIHFEEGRPNIEKLIQDEIKESPGSTFFVACGHPIMVDEVRYQCCKNIDNPEKKRVDFFEQLQVWA</sequence>
<dbReference type="HOGENOM" id="CLU_010365_4_0_1"/>
<comment type="catalytic activity">
    <reaction evidence="15">
        <text>2 a Fe(II)-siderophore + NADP(+) + H(+) = 2 a Fe(III)-siderophore + NADPH</text>
        <dbReference type="Rhea" id="RHEA:28795"/>
        <dbReference type="Rhea" id="RHEA-COMP:11342"/>
        <dbReference type="Rhea" id="RHEA-COMP:11344"/>
        <dbReference type="ChEBI" id="CHEBI:15378"/>
        <dbReference type="ChEBI" id="CHEBI:29033"/>
        <dbReference type="ChEBI" id="CHEBI:29034"/>
        <dbReference type="ChEBI" id="CHEBI:57783"/>
        <dbReference type="ChEBI" id="CHEBI:58349"/>
        <dbReference type="EC" id="1.16.1.9"/>
    </reaction>
</comment>
<evidence type="ECO:0000256" key="10">
    <source>
        <dbReference type="ARBA" id="ARBA00022989"/>
    </source>
</evidence>
<evidence type="ECO:0000256" key="17">
    <source>
        <dbReference type="SAM" id="SignalP"/>
    </source>
</evidence>
<keyword evidence="8" id="KW-0274">FAD</keyword>
<evidence type="ECO:0000256" key="4">
    <source>
        <dbReference type="ARBA" id="ARBA00022448"/>
    </source>
</evidence>
<feature type="signal peptide" evidence="17">
    <location>
        <begin position="1"/>
        <end position="21"/>
    </location>
</feature>
<name>G3AH85_SPAPN</name>
<evidence type="ECO:0000256" key="6">
    <source>
        <dbReference type="ARBA" id="ARBA00022630"/>
    </source>
</evidence>
<protein>
    <recommendedName>
        <fullName evidence="3">ferric-chelate reductase (NADPH)</fullName>
        <ecNumber evidence="3">1.16.1.9</ecNumber>
    </recommendedName>
</protein>
<gene>
    <name evidence="19" type="ORF">SPAPADRAFT_64626</name>
</gene>
<dbReference type="GO" id="GO:0006826">
    <property type="term" value="P:iron ion transport"/>
    <property type="evidence" value="ECO:0007669"/>
    <property type="project" value="TreeGrafter"/>
</dbReference>
<dbReference type="PROSITE" id="PS51384">
    <property type="entry name" value="FAD_FR"/>
    <property type="match status" value="1"/>
</dbReference>
<dbReference type="PANTHER" id="PTHR32361">
    <property type="entry name" value="FERRIC/CUPRIC REDUCTASE TRANSMEMBRANE COMPONENT"/>
    <property type="match status" value="1"/>
</dbReference>
<evidence type="ECO:0000256" key="11">
    <source>
        <dbReference type="ARBA" id="ARBA00023002"/>
    </source>
</evidence>
<feature type="transmembrane region" description="Helical" evidence="16">
    <location>
        <begin position="345"/>
        <end position="367"/>
    </location>
</feature>
<evidence type="ECO:0000259" key="18">
    <source>
        <dbReference type="PROSITE" id="PS51384"/>
    </source>
</evidence>
<dbReference type="FunCoup" id="G3AH85">
    <property type="interactions" value="394"/>
</dbReference>
<comment type="subcellular location">
    <subcellularLocation>
        <location evidence="1">Cell membrane</location>
        <topology evidence="1">Multi-pass membrane protein</topology>
    </subcellularLocation>
</comment>
<keyword evidence="9" id="KW-0249">Electron transport</keyword>
<dbReference type="Proteomes" id="UP000000709">
    <property type="component" value="Unassembled WGS sequence"/>
</dbReference>
<dbReference type="InterPro" id="IPR051410">
    <property type="entry name" value="Ferric/Cupric_Reductase"/>
</dbReference>
<dbReference type="CDD" id="cd06186">
    <property type="entry name" value="NOX_Duox_like_FAD_NADP"/>
    <property type="match status" value="1"/>
</dbReference>